<evidence type="ECO:0000313" key="4">
    <source>
        <dbReference type="Proteomes" id="UP000636479"/>
    </source>
</evidence>
<dbReference type="OrthoDB" id="19394at2759"/>
<feature type="compositionally biased region" description="Basic and acidic residues" evidence="1">
    <location>
        <begin position="114"/>
        <end position="132"/>
    </location>
</feature>
<feature type="domain" description="HAM1-like N-terminal" evidence="2">
    <location>
        <begin position="218"/>
        <end position="540"/>
    </location>
</feature>
<sequence>MASNSQPPPVSQVDSTTSNPDIDRKIRLYGAIAAFRRSRMPTNAQIGDTIEYIKANSPVDEKKLSFEGRKLVNDIRDILTTLSSLIREKNDGEILQRFVWATRGVDTATLTPSDDDKTKGKEDVAKAKRDAQEASHHLRTLLSLILTNAEMRKLLTDLGTVGRDLFAKTAVKAAERVAPTAEELYQAEQSAPHDEFHHEDPLAVKPQPGPMEPSASASSVSDASSSEESETENDGQVKTAKKTLLGRLRNLQSSNKQDIDDGKAWLTDDFFPEERRERWIWRGKKVIIECQKHADYQESVRWLLNMIEAWASRAKQVGNDAKDGQGLLPAATLAQDPSLRSALSLLRTLLERIAAAPLEPFLAAARVLAKDAANDKELQQWWVAVGGYVRKVLLDAGYVTEPACSTRARELRDMGRVFYNDKYKPHFDAVADTTVAWFRSMAADPLNKALAEDFGRLTRDLLFDGDGNLQFKSKLWEDVRQVILPTLADKVGYIPIPRVEYTDDSIDLVVENLTLSGKQLFPNIIEVEAHNYIRFSPYSSPPIWQNETCFPLTQEH</sequence>
<evidence type="ECO:0000259" key="2">
    <source>
        <dbReference type="Pfam" id="PF19343"/>
    </source>
</evidence>
<evidence type="ECO:0000256" key="1">
    <source>
        <dbReference type="SAM" id="MobiDB-lite"/>
    </source>
</evidence>
<feature type="region of interest" description="Disordered" evidence="1">
    <location>
        <begin position="1"/>
        <end position="21"/>
    </location>
</feature>
<dbReference type="GeneID" id="59339602"/>
<feature type="compositionally biased region" description="Pro residues" evidence="1">
    <location>
        <begin position="1"/>
        <end position="10"/>
    </location>
</feature>
<dbReference type="EMBL" id="JACAZF010000001">
    <property type="protein sequence ID" value="KAF7314973.1"/>
    <property type="molecule type" value="Genomic_DNA"/>
</dbReference>
<dbReference type="PANTHER" id="PTHR31138">
    <property type="entry name" value="CHROMOSOME 19, WHOLE GENOME SHOTGUN SEQUENCE"/>
    <property type="match status" value="1"/>
</dbReference>
<dbReference type="Proteomes" id="UP000636479">
    <property type="component" value="Unassembled WGS sequence"/>
</dbReference>
<gene>
    <name evidence="3" type="ORF">MIND_00011400</name>
</gene>
<protein>
    <recommendedName>
        <fullName evidence="2">HAM1-like N-terminal domain-containing protein</fullName>
    </recommendedName>
</protein>
<reference evidence="3" key="1">
    <citation type="submission" date="2020-05" db="EMBL/GenBank/DDBJ databases">
        <title>Mycena genomes resolve the evolution of fungal bioluminescence.</title>
        <authorList>
            <person name="Tsai I.J."/>
        </authorList>
    </citation>
    <scope>NUCLEOTIDE SEQUENCE</scope>
    <source>
        <strain evidence="3">171206Taipei</strain>
    </source>
</reference>
<feature type="compositionally biased region" description="Basic and acidic residues" evidence="1">
    <location>
        <begin position="191"/>
        <end position="202"/>
    </location>
</feature>
<feature type="compositionally biased region" description="Low complexity" evidence="1">
    <location>
        <begin position="214"/>
        <end position="224"/>
    </location>
</feature>
<dbReference type="InterPro" id="IPR045967">
    <property type="entry name" value="HAM1-like_N"/>
</dbReference>
<organism evidence="3 4">
    <name type="scientific">Mycena indigotica</name>
    <dbReference type="NCBI Taxonomy" id="2126181"/>
    <lineage>
        <taxon>Eukaryota</taxon>
        <taxon>Fungi</taxon>
        <taxon>Dikarya</taxon>
        <taxon>Basidiomycota</taxon>
        <taxon>Agaricomycotina</taxon>
        <taxon>Agaricomycetes</taxon>
        <taxon>Agaricomycetidae</taxon>
        <taxon>Agaricales</taxon>
        <taxon>Marasmiineae</taxon>
        <taxon>Mycenaceae</taxon>
        <taxon>Mycena</taxon>
    </lineage>
</organism>
<accession>A0A8H6WHD9</accession>
<dbReference type="RefSeq" id="XP_037224996.1">
    <property type="nucleotide sequence ID" value="XM_037357086.1"/>
</dbReference>
<feature type="region of interest" description="Disordered" evidence="1">
    <location>
        <begin position="185"/>
        <end position="239"/>
    </location>
</feature>
<name>A0A8H6WHD9_9AGAR</name>
<proteinExistence type="predicted"/>
<feature type="region of interest" description="Disordered" evidence="1">
    <location>
        <begin position="110"/>
        <end position="132"/>
    </location>
</feature>
<dbReference type="AlphaFoldDB" id="A0A8H6WHD9"/>
<comment type="caution">
    <text evidence="3">The sequence shown here is derived from an EMBL/GenBank/DDBJ whole genome shotgun (WGS) entry which is preliminary data.</text>
</comment>
<dbReference type="PANTHER" id="PTHR31138:SF1">
    <property type="entry name" value="PDZ DOMAIN-CONTAINING PROTEIN"/>
    <property type="match status" value="1"/>
</dbReference>
<evidence type="ECO:0000313" key="3">
    <source>
        <dbReference type="EMBL" id="KAF7314973.1"/>
    </source>
</evidence>
<dbReference type="Pfam" id="PF19343">
    <property type="entry name" value="HAM1_N"/>
    <property type="match status" value="1"/>
</dbReference>
<keyword evidence="4" id="KW-1185">Reference proteome</keyword>